<keyword evidence="2" id="KW-0808">Transferase</keyword>
<dbReference type="Pfam" id="PF08241">
    <property type="entry name" value="Methyltransf_11"/>
    <property type="match status" value="1"/>
</dbReference>
<proteinExistence type="predicted"/>
<dbReference type="EMBL" id="QZFU01000015">
    <property type="protein sequence ID" value="RJO77621.1"/>
    <property type="molecule type" value="Genomic_DNA"/>
</dbReference>
<comment type="caution">
    <text evidence="2">The sequence shown here is derived from an EMBL/GenBank/DDBJ whole genome shotgun (WGS) entry which is preliminary data.</text>
</comment>
<name>A0A3A4L526_9NOCA</name>
<dbReference type="GO" id="GO:0008757">
    <property type="term" value="F:S-adenosylmethionine-dependent methyltransferase activity"/>
    <property type="evidence" value="ECO:0007669"/>
    <property type="project" value="InterPro"/>
</dbReference>
<dbReference type="GO" id="GO:0032259">
    <property type="term" value="P:methylation"/>
    <property type="evidence" value="ECO:0007669"/>
    <property type="project" value="UniProtKB-KW"/>
</dbReference>
<dbReference type="InterPro" id="IPR029063">
    <property type="entry name" value="SAM-dependent_MTases_sf"/>
</dbReference>
<sequence>MSASGPTLSSEYASATALQIRIDAHDHHSEHPDDPTGAVLSLLELTGTENLADIGCGDARFLAQIITGGHRGRVVGVDTSPAMVAAAAAIPGVDATLADAEHLPFADEEFDRTTARHMLYHVPHPDVALREFRRITRPGGHVVVTVNHPGTCAHTRELVARHARRYGLDPVEEMANSVTSSTLPDMMDSVFGNASVHRFDNALVFASPAPLLRFAEALFSFCGVDPDSPHRAEIRAAVSAEINTWFAAHPGQAWRDPKGYIAVVATVN</sequence>
<gene>
    <name evidence="2" type="ORF">D5S18_07740</name>
</gene>
<dbReference type="CDD" id="cd02440">
    <property type="entry name" value="AdoMet_MTases"/>
    <property type="match status" value="1"/>
</dbReference>
<accession>A0A3A4L526</accession>
<keyword evidence="3" id="KW-1185">Reference proteome</keyword>
<dbReference type="InterPro" id="IPR013216">
    <property type="entry name" value="Methyltransf_11"/>
</dbReference>
<dbReference type="AlphaFoldDB" id="A0A3A4L526"/>
<reference evidence="2 3" key="1">
    <citation type="submission" date="2018-09" db="EMBL/GenBank/DDBJ databases">
        <title>YIM PH21274 draft genome.</title>
        <authorList>
            <person name="Miao C."/>
        </authorList>
    </citation>
    <scope>NUCLEOTIDE SEQUENCE [LARGE SCALE GENOMIC DNA]</scope>
    <source>
        <strain evidence="2 3">YIM PH 21724</strain>
    </source>
</reference>
<evidence type="ECO:0000313" key="2">
    <source>
        <dbReference type="EMBL" id="RJO77621.1"/>
    </source>
</evidence>
<dbReference type="RefSeq" id="WP_120039146.1">
    <property type="nucleotide sequence ID" value="NZ_QZFU01000015.1"/>
</dbReference>
<evidence type="ECO:0000313" key="3">
    <source>
        <dbReference type="Proteomes" id="UP000266677"/>
    </source>
</evidence>
<dbReference type="SUPFAM" id="SSF53335">
    <property type="entry name" value="S-adenosyl-L-methionine-dependent methyltransferases"/>
    <property type="match status" value="1"/>
</dbReference>
<keyword evidence="2" id="KW-0489">Methyltransferase</keyword>
<feature type="domain" description="Methyltransferase type 11" evidence="1">
    <location>
        <begin position="53"/>
        <end position="144"/>
    </location>
</feature>
<dbReference type="Gene3D" id="3.40.50.150">
    <property type="entry name" value="Vaccinia Virus protein VP39"/>
    <property type="match status" value="1"/>
</dbReference>
<protein>
    <submittedName>
        <fullName evidence="2">Methyltransferase domain-containing protein</fullName>
    </submittedName>
</protein>
<dbReference type="OrthoDB" id="65624at2"/>
<dbReference type="Proteomes" id="UP000266677">
    <property type="component" value="Unassembled WGS sequence"/>
</dbReference>
<dbReference type="InterPro" id="IPR050508">
    <property type="entry name" value="Methyltransf_Superfamily"/>
</dbReference>
<evidence type="ECO:0000259" key="1">
    <source>
        <dbReference type="Pfam" id="PF08241"/>
    </source>
</evidence>
<dbReference type="PANTHER" id="PTHR42912">
    <property type="entry name" value="METHYLTRANSFERASE"/>
    <property type="match status" value="1"/>
</dbReference>
<organism evidence="2 3">
    <name type="scientific">Nocardia panacis</name>
    <dbReference type="NCBI Taxonomy" id="2340916"/>
    <lineage>
        <taxon>Bacteria</taxon>
        <taxon>Bacillati</taxon>
        <taxon>Actinomycetota</taxon>
        <taxon>Actinomycetes</taxon>
        <taxon>Mycobacteriales</taxon>
        <taxon>Nocardiaceae</taxon>
        <taxon>Nocardia</taxon>
    </lineage>
</organism>